<organism evidence="2 3">
    <name type="scientific">Methylomonas rivi</name>
    <dbReference type="NCBI Taxonomy" id="2952226"/>
    <lineage>
        <taxon>Bacteria</taxon>
        <taxon>Pseudomonadati</taxon>
        <taxon>Pseudomonadota</taxon>
        <taxon>Gammaproteobacteria</taxon>
        <taxon>Methylococcales</taxon>
        <taxon>Methylococcaceae</taxon>
        <taxon>Methylomonas</taxon>
    </lineage>
</organism>
<evidence type="ECO:0000256" key="1">
    <source>
        <dbReference type="SAM" id="SignalP"/>
    </source>
</evidence>
<name>A0ABT1U2E4_9GAMM</name>
<dbReference type="Proteomes" id="UP001524586">
    <property type="component" value="Unassembled WGS sequence"/>
</dbReference>
<gene>
    <name evidence="2" type="ORF">NP596_04645</name>
</gene>
<dbReference type="RefSeq" id="WP_256614092.1">
    <property type="nucleotide sequence ID" value="NZ_JANIBK010000015.1"/>
</dbReference>
<reference evidence="2 3" key="1">
    <citation type="submission" date="2022-07" db="EMBL/GenBank/DDBJ databases">
        <title>Methylomonas rivi sp. nov., Methylomonas rosea sp. nov., Methylomonas aureus sp. nov. and Methylomonas subterranea sp. nov., four novel methanotrophs isolated from a freshwater creek and the deep terrestrial subsurface.</title>
        <authorList>
            <person name="Abin C."/>
            <person name="Sankaranarayanan K."/>
            <person name="Garner C."/>
            <person name="Sindelar R."/>
            <person name="Kotary K."/>
            <person name="Garner R."/>
            <person name="Barclay S."/>
            <person name="Lawson P."/>
            <person name="Krumholz L."/>
        </authorList>
    </citation>
    <scope>NUCLEOTIDE SEQUENCE [LARGE SCALE GENOMIC DNA]</scope>
    <source>
        <strain evidence="2 3">WSC-6</strain>
    </source>
</reference>
<keyword evidence="3" id="KW-1185">Reference proteome</keyword>
<comment type="caution">
    <text evidence="2">The sequence shown here is derived from an EMBL/GenBank/DDBJ whole genome shotgun (WGS) entry which is preliminary data.</text>
</comment>
<accession>A0ABT1U2E4</accession>
<feature type="chain" id="PRO_5045878192" evidence="1">
    <location>
        <begin position="24"/>
        <end position="422"/>
    </location>
</feature>
<keyword evidence="1" id="KW-0732">Signal</keyword>
<proteinExistence type="predicted"/>
<dbReference type="EMBL" id="JANIBK010000015">
    <property type="protein sequence ID" value="MCQ8127743.1"/>
    <property type="molecule type" value="Genomic_DNA"/>
</dbReference>
<sequence>MKKAATVIVLMAFAMLNSMGSVAAPAIATNSIDKQSHAAILVKYIRVAINDAMDTDRNIGSYRLFKTGTALKSIMDTWQNANPAIGDKNYGALETAQQTFIADAYAAAKQLNQDTAAQMEAAAMIEHLAKQSSADAGIFQGSPALFSYAPRIVHPGMNGVLSFTIQGVNFRKAKPRIILPNGKAAFRVSLSNHEAIFSVPSAIFKFDQLKPGFATLRLSYLNSKKKRASTDISVLQLPQKFSDFTLQVKTRDTVRDTWEGNRQFYWAGQEQSKTLSQGPHDNGWKIMAASLRQGQVWGEAGKGCTVAANSEYGFAIEIRHDAVKTDSSPGASPYQYCEWHWKEYFDRQVITDQPPVVGQLNWLENVMLPLPQNTASTLLLMKTWDGIERTIAGSRTEPFFQVVDTGNVLEIKPKIPDELNAL</sequence>
<evidence type="ECO:0000313" key="2">
    <source>
        <dbReference type="EMBL" id="MCQ8127743.1"/>
    </source>
</evidence>
<evidence type="ECO:0000313" key="3">
    <source>
        <dbReference type="Proteomes" id="UP001524586"/>
    </source>
</evidence>
<protein>
    <submittedName>
        <fullName evidence="2">Uncharacterized protein</fullName>
    </submittedName>
</protein>
<feature type="signal peptide" evidence="1">
    <location>
        <begin position="1"/>
        <end position="23"/>
    </location>
</feature>